<sequence>MCPFSGVPNEILELIVVNVDAPRDLRALACVCRSLRRVISPRHLEYREVTITSGDSAVWVHLAQRPDLARNVRRLTLQQWSEPESRLPTTLVATHAAKACAECPRVRAVRNMVNLSTVVVNGWKTSLAYLLRYCPHELKDVFLNDPDVPLAPNHPIWAMRGLRKLAIPNMDHQLVKNAGQRLVNFISRSAQLEVRSLRYSY</sequence>
<evidence type="ECO:0000313" key="1">
    <source>
        <dbReference type="EMBL" id="KAI0047340.1"/>
    </source>
</evidence>
<reference evidence="1" key="1">
    <citation type="submission" date="2021-02" db="EMBL/GenBank/DDBJ databases">
        <authorList>
            <consortium name="DOE Joint Genome Institute"/>
            <person name="Ahrendt S."/>
            <person name="Looney B.P."/>
            <person name="Miyauchi S."/>
            <person name="Morin E."/>
            <person name="Drula E."/>
            <person name="Courty P.E."/>
            <person name="Chicoki N."/>
            <person name="Fauchery L."/>
            <person name="Kohler A."/>
            <person name="Kuo A."/>
            <person name="Labutti K."/>
            <person name="Pangilinan J."/>
            <person name="Lipzen A."/>
            <person name="Riley R."/>
            <person name="Andreopoulos W."/>
            <person name="He G."/>
            <person name="Johnson J."/>
            <person name="Barry K.W."/>
            <person name="Grigoriev I.V."/>
            <person name="Nagy L."/>
            <person name="Hibbett D."/>
            <person name="Henrissat B."/>
            <person name="Matheny P.B."/>
            <person name="Labbe J."/>
            <person name="Martin F."/>
        </authorList>
    </citation>
    <scope>NUCLEOTIDE SEQUENCE</scope>
    <source>
        <strain evidence="1">FP105234-sp</strain>
    </source>
</reference>
<reference evidence="1" key="2">
    <citation type="journal article" date="2022" name="New Phytol.">
        <title>Evolutionary transition to the ectomycorrhizal habit in the genomes of a hyperdiverse lineage of mushroom-forming fungi.</title>
        <authorList>
            <person name="Looney B."/>
            <person name="Miyauchi S."/>
            <person name="Morin E."/>
            <person name="Drula E."/>
            <person name="Courty P.E."/>
            <person name="Kohler A."/>
            <person name="Kuo A."/>
            <person name="LaButti K."/>
            <person name="Pangilinan J."/>
            <person name="Lipzen A."/>
            <person name="Riley R."/>
            <person name="Andreopoulos W."/>
            <person name="He G."/>
            <person name="Johnson J."/>
            <person name="Nolan M."/>
            <person name="Tritt A."/>
            <person name="Barry K.W."/>
            <person name="Grigoriev I.V."/>
            <person name="Nagy L.G."/>
            <person name="Hibbett D."/>
            <person name="Henrissat B."/>
            <person name="Matheny P.B."/>
            <person name="Labbe J."/>
            <person name="Martin F.M."/>
        </authorList>
    </citation>
    <scope>NUCLEOTIDE SEQUENCE</scope>
    <source>
        <strain evidence="1">FP105234-sp</strain>
    </source>
</reference>
<accession>A0ACB8RUQ5</accession>
<proteinExistence type="predicted"/>
<comment type="caution">
    <text evidence="1">The sequence shown here is derived from an EMBL/GenBank/DDBJ whole genome shotgun (WGS) entry which is preliminary data.</text>
</comment>
<dbReference type="EMBL" id="MU275906">
    <property type="protein sequence ID" value="KAI0047340.1"/>
    <property type="molecule type" value="Genomic_DNA"/>
</dbReference>
<protein>
    <submittedName>
        <fullName evidence="1">Uncharacterized protein</fullName>
    </submittedName>
</protein>
<name>A0ACB8RUQ5_9AGAM</name>
<keyword evidence="2" id="KW-1185">Reference proteome</keyword>
<evidence type="ECO:0000313" key="2">
    <source>
        <dbReference type="Proteomes" id="UP000814033"/>
    </source>
</evidence>
<dbReference type="Proteomes" id="UP000814033">
    <property type="component" value="Unassembled WGS sequence"/>
</dbReference>
<organism evidence="1 2">
    <name type="scientific">Auriscalpium vulgare</name>
    <dbReference type="NCBI Taxonomy" id="40419"/>
    <lineage>
        <taxon>Eukaryota</taxon>
        <taxon>Fungi</taxon>
        <taxon>Dikarya</taxon>
        <taxon>Basidiomycota</taxon>
        <taxon>Agaricomycotina</taxon>
        <taxon>Agaricomycetes</taxon>
        <taxon>Russulales</taxon>
        <taxon>Auriscalpiaceae</taxon>
        <taxon>Auriscalpium</taxon>
    </lineage>
</organism>
<gene>
    <name evidence="1" type="ORF">FA95DRAFT_1231347</name>
</gene>